<dbReference type="EMBL" id="JADWDJ010000001">
    <property type="protein sequence ID" value="KAG5286281.1"/>
    <property type="molecule type" value="Genomic_DNA"/>
</dbReference>
<dbReference type="GO" id="GO:0042981">
    <property type="term" value="P:regulation of apoptotic process"/>
    <property type="evidence" value="ECO:0007669"/>
    <property type="project" value="InterPro"/>
</dbReference>
<dbReference type="InterPro" id="IPR011029">
    <property type="entry name" value="DEATH-like_dom_sf"/>
</dbReference>
<evidence type="ECO:0000313" key="3">
    <source>
        <dbReference type="Proteomes" id="UP000823561"/>
    </source>
</evidence>
<dbReference type="CDD" id="cd01671">
    <property type="entry name" value="CARD"/>
    <property type="match status" value="1"/>
</dbReference>
<dbReference type="AlphaFoldDB" id="A0AAV6HK17"/>
<keyword evidence="3" id="KW-1185">Reference proteome</keyword>
<dbReference type="Pfam" id="PF00619">
    <property type="entry name" value="CARD"/>
    <property type="match status" value="1"/>
</dbReference>
<feature type="domain" description="CARD" evidence="1">
    <location>
        <begin position="47"/>
        <end position="132"/>
    </location>
</feature>
<evidence type="ECO:0000313" key="2">
    <source>
        <dbReference type="EMBL" id="KAG5286281.1"/>
    </source>
</evidence>
<organism evidence="2 3">
    <name type="scientific">Alosa alosa</name>
    <name type="common">allis shad</name>
    <dbReference type="NCBI Taxonomy" id="278164"/>
    <lineage>
        <taxon>Eukaryota</taxon>
        <taxon>Metazoa</taxon>
        <taxon>Chordata</taxon>
        <taxon>Craniata</taxon>
        <taxon>Vertebrata</taxon>
        <taxon>Euteleostomi</taxon>
        <taxon>Actinopterygii</taxon>
        <taxon>Neopterygii</taxon>
        <taxon>Teleostei</taxon>
        <taxon>Clupei</taxon>
        <taxon>Clupeiformes</taxon>
        <taxon>Clupeoidei</taxon>
        <taxon>Clupeidae</taxon>
        <taxon>Alosa</taxon>
    </lineage>
</organism>
<proteinExistence type="predicted"/>
<dbReference type="InterPro" id="IPR001315">
    <property type="entry name" value="CARD"/>
</dbReference>
<evidence type="ECO:0000259" key="1">
    <source>
        <dbReference type="PROSITE" id="PS50209"/>
    </source>
</evidence>
<reference evidence="2 3" key="1">
    <citation type="submission" date="2020-10" db="EMBL/GenBank/DDBJ databases">
        <title>Chromosome-scale genome assembly of the Allis shad, Alosa alosa.</title>
        <authorList>
            <person name="Margot Z."/>
            <person name="Christophe K."/>
            <person name="Cabau C."/>
            <person name="Louis A."/>
            <person name="Berthelot C."/>
            <person name="Parey E."/>
            <person name="Roest Crollius H."/>
            <person name="Montfort J."/>
            <person name="Robinson-Rechavi M."/>
            <person name="Bucao C."/>
            <person name="Bouchez O."/>
            <person name="Gislard M."/>
            <person name="Lluch J."/>
            <person name="Milhes M."/>
            <person name="Lampietro C."/>
            <person name="Lopez Roques C."/>
            <person name="Donnadieu C."/>
            <person name="Braasch I."/>
            <person name="Desvignes T."/>
            <person name="Postlethwait J."/>
            <person name="Bobe J."/>
            <person name="Guiguen Y."/>
        </authorList>
    </citation>
    <scope>NUCLEOTIDE SEQUENCE [LARGE SCALE GENOMIC DNA]</scope>
    <source>
        <strain evidence="2">M-15738</strain>
        <tissue evidence="2">Blood</tissue>
    </source>
</reference>
<accession>A0AAV6HK17</accession>
<dbReference type="PROSITE" id="PS50209">
    <property type="entry name" value="CARD"/>
    <property type="match status" value="1"/>
</dbReference>
<dbReference type="Proteomes" id="UP000823561">
    <property type="component" value="Chromosome 1"/>
</dbReference>
<dbReference type="SUPFAM" id="SSF47986">
    <property type="entry name" value="DEATH domain"/>
    <property type="match status" value="1"/>
</dbReference>
<comment type="caution">
    <text evidence="2">The sequence shown here is derived from an EMBL/GenBank/DDBJ whole genome shotgun (WGS) entry which is preliminary data.</text>
</comment>
<protein>
    <recommendedName>
        <fullName evidence="1">CARD domain-containing protein</fullName>
    </recommendedName>
</protein>
<sequence length="132" mass="14676">MVVDGTDQKVSSLQRDVPDIKDAVRAGAMSQPSAASSLEATDQVFHNRCELINRIEDASLRDLLDGLQKPTSDMPPVIKGRERNEVLQKHSVTEDQVTCLVDMVWKKGKRACERFLSLLKEVEPGLCEELGL</sequence>
<gene>
    <name evidence="2" type="ORF">AALO_G00013100</name>
</gene>
<name>A0AAV6HK17_9TELE</name>
<dbReference type="Gene3D" id="1.10.533.10">
    <property type="entry name" value="Death Domain, Fas"/>
    <property type="match status" value="1"/>
</dbReference>